<dbReference type="InterPro" id="IPR004183">
    <property type="entry name" value="Xdiol_dOase_suB"/>
</dbReference>
<sequence length="274" mass="29668">MPTFVFSAITPHGYEILEDLSPHNPALMEKTRQSMQTLGFGMAAAKPETIIVLTPHGTRIDGQFAVACSARMKGTLEFAGRQQTMECTVDRELARAIVKAATDDHLAVGALQYATSDGPLACLALDWGAQIPLSFMPDVPVVVITPSRLVSMADHLRFGESLARAVAKSGKRVGLIASCDWAHAHDASGPYGYHPSAAKLDKRVVQLLKAGEIEALGDFSPDFIEEAKPDGIWQSLILAGAIARDVRRIKFLSYEVPTYFGLICCEIEERAAND</sequence>
<dbReference type="SUPFAM" id="SSF53213">
    <property type="entry name" value="LigB-like"/>
    <property type="match status" value="1"/>
</dbReference>
<proteinExistence type="predicted"/>
<dbReference type="GO" id="GO:0016702">
    <property type="term" value="F:oxidoreductase activity, acting on single donors with incorporation of molecular oxygen, incorporation of two atoms of oxygen"/>
    <property type="evidence" value="ECO:0007669"/>
    <property type="project" value="UniProtKB-ARBA"/>
</dbReference>
<keyword evidence="2" id="KW-0560">Oxidoreductase</keyword>
<dbReference type="Pfam" id="PF02900">
    <property type="entry name" value="LigB"/>
    <property type="match status" value="1"/>
</dbReference>
<organism evidence="2 3">
    <name type="scientific">Ferroacidibacillus organovorans</name>
    <dbReference type="NCBI Taxonomy" id="1765683"/>
    <lineage>
        <taxon>Bacteria</taxon>
        <taxon>Bacillati</taxon>
        <taxon>Bacillota</taxon>
        <taxon>Bacilli</taxon>
        <taxon>Bacillales</taxon>
        <taxon>Alicyclobacillaceae</taxon>
        <taxon>Ferroacidibacillus</taxon>
    </lineage>
</organism>
<dbReference type="AlphaFoldDB" id="A0A124IW75"/>
<keyword evidence="3" id="KW-1185">Reference proteome</keyword>
<accession>A0A124IW75</accession>
<dbReference type="OrthoDB" id="159752at2"/>
<evidence type="ECO:0000313" key="2">
    <source>
        <dbReference type="EMBL" id="KUO96516.1"/>
    </source>
</evidence>
<evidence type="ECO:0000259" key="1">
    <source>
        <dbReference type="Pfam" id="PF02900"/>
    </source>
</evidence>
<keyword evidence="2" id="KW-0223">Dioxygenase</keyword>
<feature type="domain" description="Extradiol ring-cleavage dioxygenase class III enzyme subunit B" evidence="1">
    <location>
        <begin position="9"/>
        <end position="253"/>
    </location>
</feature>
<dbReference type="Gene3D" id="3.40.830.10">
    <property type="entry name" value="LigB-like"/>
    <property type="match status" value="1"/>
</dbReference>
<gene>
    <name evidence="2" type="ORF">ATW55_01285</name>
</gene>
<reference evidence="2 3" key="1">
    <citation type="submission" date="2015-12" db="EMBL/GenBank/DDBJ databases">
        <title>Draft genome sequence of Acidibacillus ferrooxidans ITV001, isolated from a chalcopyrite acid mine drainage site in Brazil.</title>
        <authorList>
            <person name="Dall'Agnol H."/>
            <person name="Nancucheo I."/>
            <person name="Johnson B."/>
            <person name="Oliveira R."/>
            <person name="Leite L."/>
            <person name="Pylro V."/>
            <person name="Nunes G.L."/>
            <person name="Tzotzos G."/>
            <person name="Fernandes G.R."/>
            <person name="Dutra J."/>
            <person name="Orellana S.C."/>
            <person name="Oliveira G."/>
        </authorList>
    </citation>
    <scope>NUCLEOTIDE SEQUENCE [LARGE SCALE GENOMIC DNA]</scope>
    <source>
        <strain evidence="3">ITV01</strain>
    </source>
</reference>
<dbReference type="RefSeq" id="WP_067713621.1">
    <property type="nucleotide sequence ID" value="NZ_LPVJ01000014.1"/>
</dbReference>
<name>A0A124IW75_9BACL</name>
<protein>
    <submittedName>
        <fullName evidence="2">Extradiol ring-cleavage dioxygenase</fullName>
    </submittedName>
</protein>
<dbReference type="GO" id="GO:0008198">
    <property type="term" value="F:ferrous iron binding"/>
    <property type="evidence" value="ECO:0007669"/>
    <property type="project" value="InterPro"/>
</dbReference>
<comment type="caution">
    <text evidence="2">The sequence shown here is derived from an EMBL/GenBank/DDBJ whole genome shotgun (WGS) entry which is preliminary data.</text>
</comment>
<dbReference type="EMBL" id="LPVJ01000014">
    <property type="protein sequence ID" value="KUO96516.1"/>
    <property type="molecule type" value="Genomic_DNA"/>
</dbReference>
<dbReference type="Proteomes" id="UP000053557">
    <property type="component" value="Unassembled WGS sequence"/>
</dbReference>
<evidence type="ECO:0000313" key="3">
    <source>
        <dbReference type="Proteomes" id="UP000053557"/>
    </source>
</evidence>